<dbReference type="EMBL" id="LT670844">
    <property type="protein sequence ID" value="SHL56461.1"/>
    <property type="molecule type" value="Genomic_DNA"/>
</dbReference>
<organism evidence="1 2">
    <name type="scientific">Bradyrhizobium lablabi</name>
    <dbReference type="NCBI Taxonomy" id="722472"/>
    <lineage>
        <taxon>Bacteria</taxon>
        <taxon>Pseudomonadati</taxon>
        <taxon>Pseudomonadota</taxon>
        <taxon>Alphaproteobacteria</taxon>
        <taxon>Hyphomicrobiales</taxon>
        <taxon>Nitrobacteraceae</taxon>
        <taxon>Bradyrhizobium</taxon>
    </lineage>
</organism>
<evidence type="ECO:0000313" key="2">
    <source>
        <dbReference type="Proteomes" id="UP000189935"/>
    </source>
</evidence>
<reference evidence="1 2" key="1">
    <citation type="submission" date="2016-11" db="EMBL/GenBank/DDBJ databases">
        <authorList>
            <person name="Jaros S."/>
            <person name="Januszkiewicz K."/>
            <person name="Wedrychowicz H."/>
        </authorList>
    </citation>
    <scope>NUCLEOTIDE SEQUENCE [LARGE SCALE GENOMIC DNA]</scope>
    <source>
        <strain evidence="1 2">GAS499</strain>
    </source>
</reference>
<protein>
    <recommendedName>
        <fullName evidence="3">Selenocysteine lyase/Cysteine desulfurase</fullName>
    </recommendedName>
</protein>
<dbReference type="Proteomes" id="UP000189935">
    <property type="component" value="Chromosome I"/>
</dbReference>
<dbReference type="InterPro" id="IPR015424">
    <property type="entry name" value="PyrdxlP-dep_Trfase"/>
</dbReference>
<dbReference type="Gene3D" id="3.40.640.10">
    <property type="entry name" value="Type I PLP-dependent aspartate aminotransferase-like (Major domain)"/>
    <property type="match status" value="1"/>
</dbReference>
<dbReference type="InterPro" id="IPR015421">
    <property type="entry name" value="PyrdxlP-dep_Trfase_major"/>
</dbReference>
<dbReference type="AlphaFoldDB" id="A0A1M7BN98"/>
<evidence type="ECO:0008006" key="3">
    <source>
        <dbReference type="Google" id="ProtNLM"/>
    </source>
</evidence>
<proteinExistence type="predicted"/>
<dbReference type="SUPFAM" id="SSF53383">
    <property type="entry name" value="PLP-dependent transferases"/>
    <property type="match status" value="1"/>
</dbReference>
<accession>A0A1M7BN98</accession>
<evidence type="ECO:0000313" key="1">
    <source>
        <dbReference type="EMBL" id="SHL56461.1"/>
    </source>
</evidence>
<sequence>MLNAGARFDAREESIPEARSRSASAMRELFLPLDRLLCCGGDPRLNIDPASGVNSYGCQPLPCPDTLSFASSTATSISQRAYDRAANARQSLMRSAIAIGADAAFDARIETMRDELKACLGLTRTGADVVFSPSGTDAQLQALLLARSLLGPALTTVVVAADQTGSGTVFTARGAHFGAATANGSSVRKGEPIAGIAHSVTSVALPLLDAAGGFRPQAETDQQVLDAIERSVAGGTRVVLQIMDSSKLGWRAPSDKCLDEIATRWPDQVQVVVDACQMRLGRARLRKYLDRGYLVIVTGSKFFTGPPFSGALLVPASLGKALDRTTEAAPGLCEYSSRSDWPMHWQHLRSRFPVRTNFGQWLRWEAAIEEIRAYYAVPDAFRLQALTAFGNGVQRIIASSPSLQLLPPQQRLEADSLDDEELAQPTIFPFAIRHRDRNLSFDDCRKFYRALSEPGDAGEIAAKVCLIGQPVALGHGDRHPAAALRISAGARLVSEAWSPREDVARGNLQRELGHVGTIVAKIEWLLGQIDDRPLA</sequence>
<gene>
    <name evidence="1" type="ORF">SAMN05444159_6223</name>
</gene>
<name>A0A1M7BN98_9BRAD</name>